<evidence type="ECO:0000313" key="1">
    <source>
        <dbReference type="EMBL" id="GBP25728.1"/>
    </source>
</evidence>
<evidence type="ECO:0000313" key="2">
    <source>
        <dbReference type="Proteomes" id="UP000299102"/>
    </source>
</evidence>
<gene>
    <name evidence="1" type="ORF">EVAR_12208_1</name>
</gene>
<reference evidence="1 2" key="1">
    <citation type="journal article" date="2019" name="Commun. Biol.">
        <title>The bagworm genome reveals a unique fibroin gene that provides high tensile strength.</title>
        <authorList>
            <person name="Kono N."/>
            <person name="Nakamura H."/>
            <person name="Ohtoshi R."/>
            <person name="Tomita M."/>
            <person name="Numata K."/>
            <person name="Arakawa K."/>
        </authorList>
    </citation>
    <scope>NUCLEOTIDE SEQUENCE [LARGE SCALE GENOMIC DNA]</scope>
</reference>
<sequence>MLVKVGYGRRKIKVGQCGGDVIAVECLGNIDVETVMLESGVVTSFEGRCGWFSSNSQELDDSAWIDVLSVGLMSDALFRLDFAWLLV</sequence>
<dbReference type="EMBL" id="BGZK01000171">
    <property type="protein sequence ID" value="GBP25728.1"/>
    <property type="molecule type" value="Genomic_DNA"/>
</dbReference>
<proteinExistence type="predicted"/>
<dbReference type="Proteomes" id="UP000299102">
    <property type="component" value="Unassembled WGS sequence"/>
</dbReference>
<keyword evidence="2" id="KW-1185">Reference proteome</keyword>
<organism evidence="1 2">
    <name type="scientific">Eumeta variegata</name>
    <name type="common">Bagworm moth</name>
    <name type="synonym">Eumeta japonica</name>
    <dbReference type="NCBI Taxonomy" id="151549"/>
    <lineage>
        <taxon>Eukaryota</taxon>
        <taxon>Metazoa</taxon>
        <taxon>Ecdysozoa</taxon>
        <taxon>Arthropoda</taxon>
        <taxon>Hexapoda</taxon>
        <taxon>Insecta</taxon>
        <taxon>Pterygota</taxon>
        <taxon>Neoptera</taxon>
        <taxon>Endopterygota</taxon>
        <taxon>Lepidoptera</taxon>
        <taxon>Glossata</taxon>
        <taxon>Ditrysia</taxon>
        <taxon>Tineoidea</taxon>
        <taxon>Psychidae</taxon>
        <taxon>Oiketicinae</taxon>
        <taxon>Eumeta</taxon>
    </lineage>
</organism>
<name>A0A4C1UH48_EUMVA</name>
<accession>A0A4C1UH48</accession>
<comment type="caution">
    <text evidence="1">The sequence shown here is derived from an EMBL/GenBank/DDBJ whole genome shotgun (WGS) entry which is preliminary data.</text>
</comment>
<protein>
    <submittedName>
        <fullName evidence="1">Uncharacterized protein</fullName>
    </submittedName>
</protein>
<dbReference type="AlphaFoldDB" id="A0A4C1UH48"/>